<feature type="domain" description="Aminotransferase class I/classII large" evidence="7">
    <location>
        <begin position="1"/>
        <end position="358"/>
    </location>
</feature>
<evidence type="ECO:0000256" key="6">
    <source>
        <dbReference type="ARBA" id="ARBA00022898"/>
    </source>
</evidence>
<dbReference type="CDD" id="cd00609">
    <property type="entry name" value="AAT_like"/>
    <property type="match status" value="1"/>
</dbReference>
<dbReference type="Pfam" id="PF00155">
    <property type="entry name" value="Aminotran_1_2"/>
    <property type="match status" value="1"/>
</dbReference>
<dbReference type="SUPFAM" id="SSF53383">
    <property type="entry name" value="PLP-dependent transferases"/>
    <property type="match status" value="1"/>
</dbReference>
<dbReference type="PRINTS" id="PR00799">
    <property type="entry name" value="TRANSAMINASE"/>
</dbReference>
<name>A0A918TCT6_9BACT</name>
<dbReference type="GO" id="GO:0033585">
    <property type="term" value="P:L-phenylalanine biosynthetic process from chorismate via phenylpyruvate"/>
    <property type="evidence" value="ECO:0007669"/>
    <property type="project" value="TreeGrafter"/>
</dbReference>
<dbReference type="NCBIfam" id="NF006719">
    <property type="entry name" value="PRK09257.1"/>
    <property type="match status" value="1"/>
</dbReference>
<dbReference type="Gene3D" id="3.90.1150.10">
    <property type="entry name" value="Aspartate Aminotransferase, domain 1"/>
    <property type="match status" value="1"/>
</dbReference>
<dbReference type="GO" id="GO:0042802">
    <property type="term" value="F:identical protein binding"/>
    <property type="evidence" value="ECO:0007669"/>
    <property type="project" value="TreeGrafter"/>
</dbReference>
<keyword evidence="6" id="KW-0663">Pyridoxal phosphate</keyword>
<dbReference type="InterPro" id="IPR015424">
    <property type="entry name" value="PyrdxlP-dep_Trfase"/>
</dbReference>
<dbReference type="InterPro" id="IPR015421">
    <property type="entry name" value="PyrdxlP-dep_Trfase_major"/>
</dbReference>
<accession>A0A918TCT6</accession>
<dbReference type="GO" id="GO:0004838">
    <property type="term" value="F:L-tyrosine-2-oxoglutarate transaminase activity"/>
    <property type="evidence" value="ECO:0007669"/>
    <property type="project" value="TreeGrafter"/>
</dbReference>
<dbReference type="GO" id="GO:0030170">
    <property type="term" value="F:pyridoxal phosphate binding"/>
    <property type="evidence" value="ECO:0007669"/>
    <property type="project" value="InterPro"/>
</dbReference>
<evidence type="ECO:0000256" key="4">
    <source>
        <dbReference type="ARBA" id="ARBA00022576"/>
    </source>
</evidence>
<evidence type="ECO:0000256" key="1">
    <source>
        <dbReference type="ARBA" id="ARBA00001933"/>
    </source>
</evidence>
<gene>
    <name evidence="8" type="ORF">GCM10007100_03500</name>
</gene>
<dbReference type="Gene3D" id="3.40.640.10">
    <property type="entry name" value="Type I PLP-dependent aspartate aminotransferase-like (Major domain)"/>
    <property type="match status" value="1"/>
</dbReference>
<comment type="cofactor">
    <cofactor evidence="1">
        <name>pyridoxal 5'-phosphate</name>
        <dbReference type="ChEBI" id="CHEBI:597326"/>
    </cofactor>
</comment>
<reference evidence="8" key="1">
    <citation type="journal article" date="2014" name="Int. J. Syst. Evol. Microbiol.">
        <title>Complete genome sequence of Corynebacterium casei LMG S-19264T (=DSM 44701T), isolated from a smear-ripened cheese.</title>
        <authorList>
            <consortium name="US DOE Joint Genome Institute (JGI-PGF)"/>
            <person name="Walter F."/>
            <person name="Albersmeier A."/>
            <person name="Kalinowski J."/>
            <person name="Ruckert C."/>
        </authorList>
    </citation>
    <scope>NUCLEOTIDE SEQUENCE</scope>
    <source>
        <strain evidence="8">KCTC 12988</strain>
    </source>
</reference>
<dbReference type="InterPro" id="IPR000796">
    <property type="entry name" value="Asp_trans"/>
</dbReference>
<dbReference type="Proteomes" id="UP000644507">
    <property type="component" value="Unassembled WGS sequence"/>
</dbReference>
<evidence type="ECO:0000256" key="3">
    <source>
        <dbReference type="ARBA" id="ARBA00011738"/>
    </source>
</evidence>
<comment type="subunit">
    <text evidence="3">Homodimer.</text>
</comment>
<dbReference type="PANTHER" id="PTHR11879">
    <property type="entry name" value="ASPARTATE AMINOTRANSFERASE"/>
    <property type="match status" value="1"/>
</dbReference>
<dbReference type="InterPro" id="IPR004839">
    <property type="entry name" value="Aminotransferase_I/II_large"/>
</dbReference>
<proteinExistence type="inferred from homology"/>
<comment type="caution">
    <text evidence="8">The sequence shown here is derived from an EMBL/GenBank/DDBJ whole genome shotgun (WGS) entry which is preliminary data.</text>
</comment>
<dbReference type="EMBL" id="BMXI01000001">
    <property type="protein sequence ID" value="GHC41900.1"/>
    <property type="molecule type" value="Genomic_DNA"/>
</dbReference>
<evidence type="ECO:0000256" key="5">
    <source>
        <dbReference type="ARBA" id="ARBA00022679"/>
    </source>
</evidence>
<dbReference type="GO" id="GO:0005829">
    <property type="term" value="C:cytosol"/>
    <property type="evidence" value="ECO:0007669"/>
    <property type="project" value="TreeGrafter"/>
</dbReference>
<evidence type="ECO:0000313" key="9">
    <source>
        <dbReference type="Proteomes" id="UP000644507"/>
    </source>
</evidence>
<keyword evidence="9" id="KW-1185">Reference proteome</keyword>
<reference evidence="8" key="2">
    <citation type="submission" date="2020-09" db="EMBL/GenBank/DDBJ databases">
        <authorList>
            <person name="Sun Q."/>
            <person name="Kim S."/>
        </authorList>
    </citation>
    <scope>NUCLEOTIDE SEQUENCE</scope>
    <source>
        <strain evidence="8">KCTC 12988</strain>
    </source>
</reference>
<keyword evidence="5" id="KW-0808">Transferase</keyword>
<sequence>MDLIVGVYRDASGKTPVMESVQEAERFLASAAESKSYRGLSGNLDFNDGIARFVLGSGHPALERQSTIQTVAGTGALRLIGDLIAKLSPQAKVWTTDPAYVNHLPIMAAAGLEVQTFPWRESETGLDFEAVVQALDGARAGDILLLHGCCHNPTGIDPSLEQWSAISRLCHDKGLIPFVDMAYQGFGDGVDADAAGLRLLAGEHEQMFVTLSCSKNMSLYCERTGAAMVIASEAGEAEKVRLSLEQIARANYSMPPNHGAAIAAYLFAHPEAWLKELEECRMRVCTNRQNLAAELKAIGAPEKFQCLERQKGMFSLLPLSSSQIERLRDEFAIYGAIGGRINVAGLGTQQIPLLADALKRVFDSP</sequence>
<evidence type="ECO:0000259" key="7">
    <source>
        <dbReference type="Pfam" id="PF00155"/>
    </source>
</evidence>
<dbReference type="PANTHER" id="PTHR11879:SF22">
    <property type="entry name" value="ASPARTATE AMINOTRANSFERASE, MITOCHONDRIAL"/>
    <property type="match status" value="1"/>
</dbReference>
<evidence type="ECO:0000313" key="8">
    <source>
        <dbReference type="EMBL" id="GHC41900.1"/>
    </source>
</evidence>
<dbReference type="GO" id="GO:0004069">
    <property type="term" value="F:L-aspartate:2-oxoglutarate aminotransferase activity"/>
    <property type="evidence" value="ECO:0007669"/>
    <property type="project" value="TreeGrafter"/>
</dbReference>
<dbReference type="AlphaFoldDB" id="A0A918TCT6"/>
<keyword evidence="4 8" id="KW-0032">Aminotransferase</keyword>
<organism evidence="8 9">
    <name type="scientific">Roseibacillus persicicus</name>
    <dbReference type="NCBI Taxonomy" id="454148"/>
    <lineage>
        <taxon>Bacteria</taxon>
        <taxon>Pseudomonadati</taxon>
        <taxon>Verrucomicrobiota</taxon>
        <taxon>Verrucomicrobiia</taxon>
        <taxon>Verrucomicrobiales</taxon>
        <taxon>Verrucomicrobiaceae</taxon>
        <taxon>Roseibacillus</taxon>
    </lineage>
</organism>
<protein>
    <submittedName>
        <fullName evidence="8">Aromatic amino acid aminotransferase</fullName>
    </submittedName>
</protein>
<comment type="similarity">
    <text evidence="2">Belongs to the class-I pyridoxal-phosphate-dependent aminotransferase family.</text>
</comment>
<dbReference type="InterPro" id="IPR015422">
    <property type="entry name" value="PyrdxlP-dep_Trfase_small"/>
</dbReference>
<evidence type="ECO:0000256" key="2">
    <source>
        <dbReference type="ARBA" id="ARBA00007441"/>
    </source>
</evidence>